<evidence type="ECO:0000313" key="8">
    <source>
        <dbReference type="EMBL" id="KAH7639091.1"/>
    </source>
</evidence>
<feature type="active site" description="Glycyl thioester intermediate" evidence="4">
    <location>
        <position position="1268"/>
    </location>
</feature>
<dbReference type="Pfam" id="PF25390">
    <property type="entry name" value="WD40_RLD"/>
    <property type="match status" value="1"/>
</dbReference>
<feature type="repeat" description="RCC1" evidence="5">
    <location>
        <begin position="273"/>
        <end position="324"/>
    </location>
</feature>
<dbReference type="InterPro" id="IPR000569">
    <property type="entry name" value="HECT_dom"/>
</dbReference>
<evidence type="ECO:0000256" key="3">
    <source>
        <dbReference type="ARBA" id="ARBA00022786"/>
    </source>
</evidence>
<name>A0A922LBT9_DERFA</name>
<dbReference type="PRINTS" id="PR00633">
    <property type="entry name" value="RCCNDNSATION"/>
</dbReference>
<dbReference type="Gene3D" id="3.30.2410.10">
    <property type="entry name" value="Hect, E3 ligase catalytic domain"/>
    <property type="match status" value="1"/>
</dbReference>
<dbReference type="InterPro" id="IPR051709">
    <property type="entry name" value="Ub-ligase/GTPase-reg"/>
</dbReference>
<evidence type="ECO:0000313" key="10">
    <source>
        <dbReference type="Proteomes" id="UP000790347"/>
    </source>
</evidence>
<keyword evidence="1" id="KW-0808">Transferase</keyword>
<organism evidence="9 10">
    <name type="scientific">Dermatophagoides farinae</name>
    <name type="common">American house dust mite</name>
    <dbReference type="NCBI Taxonomy" id="6954"/>
    <lineage>
        <taxon>Eukaryota</taxon>
        <taxon>Metazoa</taxon>
        <taxon>Ecdysozoa</taxon>
        <taxon>Arthropoda</taxon>
        <taxon>Chelicerata</taxon>
        <taxon>Arachnida</taxon>
        <taxon>Acari</taxon>
        <taxon>Acariformes</taxon>
        <taxon>Sarcoptiformes</taxon>
        <taxon>Astigmata</taxon>
        <taxon>Psoroptidia</taxon>
        <taxon>Analgoidea</taxon>
        <taxon>Pyroglyphidae</taxon>
        <taxon>Dermatophagoidinae</taxon>
        <taxon>Dermatophagoides</taxon>
    </lineage>
</organism>
<reference evidence="9" key="1">
    <citation type="submission" date="2013-05" db="EMBL/GenBank/DDBJ databases">
        <authorList>
            <person name="Yim A.K.Y."/>
            <person name="Chan T.F."/>
            <person name="Ji K.M."/>
            <person name="Liu X.Y."/>
            <person name="Zhou J.W."/>
            <person name="Li R.Q."/>
            <person name="Yang K.Y."/>
            <person name="Li J."/>
            <person name="Li M."/>
            <person name="Law P.T.W."/>
            <person name="Wu Y.L."/>
            <person name="Cai Z.L."/>
            <person name="Qin H."/>
            <person name="Bao Y."/>
            <person name="Leung R.K.K."/>
            <person name="Ng P.K.S."/>
            <person name="Zou J."/>
            <person name="Zhong X.J."/>
            <person name="Ran P.X."/>
            <person name="Zhong N.S."/>
            <person name="Liu Z.G."/>
            <person name="Tsui S.K.W."/>
        </authorList>
    </citation>
    <scope>NUCLEOTIDE SEQUENCE</scope>
    <source>
        <strain evidence="9">Derf</strain>
        <tissue evidence="9">Whole organism</tissue>
    </source>
</reference>
<sequence length="1304" mass="150407">MIKVYCFGNTENGELGLGAIEDEHILTPRKQRLPYDRRKYTLVQLSSGRNHTLLLLKNIQLDQNVVFSCGSNDRLQLGRNGSWKKLEQLDGLIHHNIVKISCGSNHCLVLSEAGQLFSWGCNLFGQLGLGNREEYEIAKPSLIKKLATKQIIQISCGGNHCLALTKNGEVYSWGSNAFGQLGLGNSGYCLSMPMMLTSLQWTPVRQITAGGSHSAILSCTGAIYVWGKNEFGQLGLSDVENRSLPTLQKSLRNQKIAYINLGDEHSAALTFEGGLFTWGAGMYGQLGHGRNTNEVLPRKIFELMGVRIVQVSCGRCHTLVVSKQGRIYSFGLNGSGQLGIGNTCSKYLPVSIRGPWSELNTKDVIVRDNQRSLLLFDESVDEQEFRKTYTSSANDQTMDGSSSSSASHQSSDLMMEINEMETIVSEDEEKDIRDNQNNNDNFIIEEPEEDRYNNCQQQHQPCSQAKFICANDTVFDESNLSLQIDEYESDPDSDEEEGPNRLQYICKEIVAGKGDHSFVLTQSYMEQIMPKDSRRLSVNDEILKMKNQIFEQFPSISKESSIPLDIVDNIETIFSSFPSMNASFLCSPSNDDNDGNNANDNRNNHNDDERKKLQKFKQQENIHFEESINFCDGWINWQQAFHCFNMIEDAQNERIDELIYQLLCKIMPNMPDLTSLHKRRLELDDEKYKNEFPDILDEEVMRVYQILPLFHMFRMPTYCERSQKLITAYATSLNTLSERGIGCMKIRWYYMNRRFFKNLIEIFKNSVKLNLYEQYKESERNLNNGDPNIQLEYNSGHDIFHQASNFFNNLTVRSPDSPSSSSTKHFFIPRKIHFNLAVCLFALKRLYSVNKFSGKISHKEFYIHGISDWFDLRYDYYLWKNNRIKEPNVFYLCNYPFIFDPPAKTIILIADSAIQQESAANLSIRKQILMSIPIDGTIQVNPFIDISVRRDNIVEDTIHQLCLFSRYGEADLKKPLRVLFSGEEAIDAGRGMKKEFFLLVMKEMLDQKYGMFVEYKETNTIWFNHVMTDEDDVMYRLVGILCGLAIYNQVIIDLPFPLTLYKKILNENLGLDDLADLDPILAKNLKEILISTYKPDEFNAIFGDMTFVITLHTFGSPVEYELCPDGKHRQLTYENREEYVEMYWKYLLINSIEKQFESFYNGFMKVLDKDVLQIFQAEELMQLVEGEELIDWNEFERATHYKEPFNRDHPTIRLFWKVFGLFSNDEKRKFLKFLTGSDRIPITGVKSMDIVIQPMNVSDDHLPVAHTCFNILDLPLHYESENCEELMRNNILKACEYCIEFALV</sequence>
<dbReference type="Pfam" id="PF00632">
    <property type="entry name" value="HECT"/>
    <property type="match status" value="1"/>
</dbReference>
<dbReference type="InterPro" id="IPR009091">
    <property type="entry name" value="RCC1/BLIP-II"/>
</dbReference>
<comment type="caution">
    <text evidence="9">The sequence shown here is derived from an EMBL/GenBank/DDBJ whole genome shotgun (WGS) entry which is preliminary data.</text>
</comment>
<dbReference type="GO" id="GO:0004842">
    <property type="term" value="F:ubiquitin-protein transferase activity"/>
    <property type="evidence" value="ECO:0007669"/>
    <property type="project" value="InterPro"/>
</dbReference>
<dbReference type="SUPFAM" id="SSF56204">
    <property type="entry name" value="Hect, E3 ligase catalytic domain"/>
    <property type="match status" value="1"/>
</dbReference>
<dbReference type="PROSITE" id="PS00626">
    <property type="entry name" value="RCC1_2"/>
    <property type="match status" value="1"/>
</dbReference>
<dbReference type="InterPro" id="IPR035983">
    <property type="entry name" value="Hect_E3_ubiquitin_ligase"/>
</dbReference>
<dbReference type="PANTHER" id="PTHR45622:SF76">
    <property type="entry name" value="HECT AND RLD DOMAIN CONTAINING E3 UBIQUITIN LIGASE 4, ISOFORM C"/>
    <property type="match status" value="1"/>
</dbReference>
<evidence type="ECO:0000259" key="7">
    <source>
        <dbReference type="PROSITE" id="PS50237"/>
    </source>
</evidence>
<protein>
    <submittedName>
        <fullName evidence="8 9">E3 ubiquitin-protein ligase herc4</fullName>
    </submittedName>
</protein>
<feature type="repeat" description="RCC1" evidence="5">
    <location>
        <begin position="325"/>
        <end position="377"/>
    </location>
</feature>
<reference evidence="8" key="2">
    <citation type="submission" date="2020-06" db="EMBL/GenBank/DDBJ databases">
        <authorList>
            <person name="Ji K."/>
            <person name="Li J."/>
        </authorList>
    </citation>
    <scope>NUCLEOTIDE SEQUENCE</scope>
    <source>
        <strain evidence="8">JKM2019</strain>
        <tissue evidence="8">Whole body</tissue>
    </source>
</reference>
<feature type="compositionally biased region" description="Low complexity" evidence="6">
    <location>
        <begin position="401"/>
        <end position="411"/>
    </location>
</feature>
<feature type="domain" description="HECT" evidence="7">
    <location>
        <begin position="968"/>
        <end position="1304"/>
    </location>
</feature>
<proteinExistence type="predicted"/>
<feature type="compositionally biased region" description="Polar residues" evidence="6">
    <location>
        <begin position="388"/>
        <end position="400"/>
    </location>
</feature>
<evidence type="ECO:0000256" key="4">
    <source>
        <dbReference type="PROSITE-ProRule" id="PRU00104"/>
    </source>
</evidence>
<keyword evidence="2" id="KW-0677">Repeat</keyword>
<dbReference type="InterPro" id="IPR058923">
    <property type="entry name" value="RCC1-like_dom"/>
</dbReference>
<accession>A0A922LBT9</accession>
<feature type="region of interest" description="Disordered" evidence="6">
    <location>
        <begin position="387"/>
        <end position="411"/>
    </location>
</feature>
<gene>
    <name evidence="9" type="primary">HERC4</name>
    <name evidence="9" type="ORF">DERF_006014</name>
    <name evidence="8" type="ORF">HUG17_3124</name>
</gene>
<feature type="region of interest" description="Disordered" evidence="6">
    <location>
        <begin position="588"/>
        <end position="607"/>
    </location>
</feature>
<dbReference type="GO" id="GO:0009966">
    <property type="term" value="P:regulation of signal transduction"/>
    <property type="evidence" value="ECO:0007669"/>
    <property type="project" value="UniProtKB-ARBA"/>
</dbReference>
<reference evidence="8" key="3">
    <citation type="journal article" date="2021" name="World Allergy Organ. J.">
        <title>Chromosome-level assembly of Dermatophagoides farinae genome and transcriptome reveals two novel allergens Der f 37 and Der f 39.</title>
        <authorList>
            <person name="Chen J."/>
            <person name="Cai Z."/>
            <person name="Fan D."/>
            <person name="Hu J."/>
            <person name="Hou Y."/>
            <person name="He Y."/>
            <person name="Zhang Z."/>
            <person name="Zhao Z."/>
            <person name="Gao P."/>
            <person name="Hu W."/>
            <person name="Sun J."/>
            <person name="Li J."/>
            <person name="Ji K."/>
        </authorList>
    </citation>
    <scope>NUCLEOTIDE SEQUENCE</scope>
    <source>
        <strain evidence="8">JKM2019</strain>
    </source>
</reference>
<feature type="repeat" description="RCC1" evidence="5">
    <location>
        <begin position="221"/>
        <end position="272"/>
    </location>
</feature>
<dbReference type="Gene3D" id="2.130.10.30">
    <property type="entry name" value="Regulator of chromosome condensation 1/beta-lactamase-inhibitor protein II"/>
    <property type="match status" value="2"/>
</dbReference>
<feature type="repeat" description="RCC1" evidence="5">
    <location>
        <begin position="168"/>
        <end position="220"/>
    </location>
</feature>
<dbReference type="OrthoDB" id="5981550at2759"/>
<evidence type="ECO:0000313" key="9">
    <source>
        <dbReference type="EMBL" id="KAH9522445.1"/>
    </source>
</evidence>
<dbReference type="EMBL" id="SDOV01000007">
    <property type="protein sequence ID" value="KAH7639091.1"/>
    <property type="molecule type" value="Genomic_DNA"/>
</dbReference>
<dbReference type="EMBL" id="ASGP02000002">
    <property type="protein sequence ID" value="KAH9522445.1"/>
    <property type="molecule type" value="Genomic_DNA"/>
</dbReference>
<dbReference type="Gene3D" id="3.90.1750.10">
    <property type="entry name" value="Hect, E3 ligase catalytic domains"/>
    <property type="match status" value="1"/>
</dbReference>
<feature type="repeat" description="RCC1" evidence="5">
    <location>
        <begin position="2"/>
        <end position="58"/>
    </location>
</feature>
<dbReference type="PROSITE" id="PS50237">
    <property type="entry name" value="HECT"/>
    <property type="match status" value="1"/>
</dbReference>
<dbReference type="InterPro" id="IPR000408">
    <property type="entry name" value="Reg_chr_condens"/>
</dbReference>
<feature type="repeat" description="RCC1" evidence="5">
    <location>
        <begin position="114"/>
        <end position="167"/>
    </location>
</feature>
<dbReference type="Proteomes" id="UP000828236">
    <property type="component" value="Unassembled WGS sequence"/>
</dbReference>
<dbReference type="CDD" id="cd00078">
    <property type="entry name" value="HECTc"/>
    <property type="match status" value="1"/>
</dbReference>
<feature type="repeat" description="RCC1" evidence="5">
    <location>
        <begin position="64"/>
        <end position="113"/>
    </location>
</feature>
<evidence type="ECO:0000256" key="1">
    <source>
        <dbReference type="ARBA" id="ARBA00022679"/>
    </source>
</evidence>
<evidence type="ECO:0000256" key="5">
    <source>
        <dbReference type="PROSITE-ProRule" id="PRU00235"/>
    </source>
</evidence>
<evidence type="ECO:0000256" key="6">
    <source>
        <dbReference type="SAM" id="MobiDB-lite"/>
    </source>
</evidence>
<dbReference type="Gene3D" id="3.30.2160.10">
    <property type="entry name" value="Hect, E3 ligase catalytic domain"/>
    <property type="match status" value="1"/>
</dbReference>
<dbReference type="Proteomes" id="UP000790347">
    <property type="component" value="Unassembled WGS sequence"/>
</dbReference>
<dbReference type="SUPFAM" id="SSF50985">
    <property type="entry name" value="RCC1/BLIP-II"/>
    <property type="match status" value="1"/>
</dbReference>
<dbReference type="SMART" id="SM00119">
    <property type="entry name" value="HECTc"/>
    <property type="match status" value="1"/>
</dbReference>
<dbReference type="PANTHER" id="PTHR45622">
    <property type="entry name" value="UBIQUITIN-PROTEIN LIGASE E3A-RELATED"/>
    <property type="match status" value="1"/>
</dbReference>
<dbReference type="PROSITE" id="PS50012">
    <property type="entry name" value="RCC1_3"/>
    <property type="match status" value="7"/>
</dbReference>
<reference evidence="9" key="4">
    <citation type="journal article" date="2022" name="Res Sq">
        <title>Comparative Genomics Reveals Insights into the Divergent Evolution of Astigmatic Mites and Household Pest Adaptations.</title>
        <authorList>
            <person name="Xiong Q."/>
            <person name="Wan A.T.-Y."/>
            <person name="Liu X.-Y."/>
            <person name="Fung C.S.-H."/>
            <person name="Xiao X."/>
            <person name="Malainual N."/>
            <person name="Hou J."/>
            <person name="Wang L."/>
            <person name="Wang M."/>
            <person name="Yang K."/>
            <person name="Cui Y."/>
            <person name="Leung E."/>
            <person name="Nong W."/>
            <person name="Shin S.-K."/>
            <person name="Au S."/>
            <person name="Jeong K.Y."/>
            <person name="Chew F.T."/>
            <person name="Hui J."/>
            <person name="Leung T.F."/>
            <person name="Tungtrongchitr A."/>
            <person name="Zhong N."/>
            <person name="Liu Z."/>
            <person name="Tsui S."/>
        </authorList>
    </citation>
    <scope>NUCLEOTIDE SEQUENCE</scope>
    <source>
        <strain evidence="9">Derf</strain>
        <tissue evidence="9">Whole organism</tissue>
    </source>
</reference>
<keyword evidence="10" id="KW-1185">Reference proteome</keyword>
<dbReference type="FunFam" id="3.30.2410.10:FF:000003">
    <property type="entry name" value="probable E3 ubiquitin-protein ligase HERC4 isoform X1"/>
    <property type="match status" value="1"/>
</dbReference>
<evidence type="ECO:0000256" key="2">
    <source>
        <dbReference type="ARBA" id="ARBA00022737"/>
    </source>
</evidence>
<keyword evidence="3 4" id="KW-0833">Ubl conjugation pathway</keyword>